<comment type="catalytic activity">
    <reaction evidence="1">
        <text>ATP + protein L-histidine = ADP + protein N-phospho-L-histidine.</text>
        <dbReference type="EC" id="2.7.13.3"/>
    </reaction>
</comment>
<dbReference type="HOGENOM" id="CLU_000445_89_5_0"/>
<evidence type="ECO:0000256" key="6">
    <source>
        <dbReference type="ARBA" id="ARBA00022692"/>
    </source>
</evidence>
<accession>G8NW44</accession>
<evidence type="ECO:0000256" key="13">
    <source>
        <dbReference type="SAM" id="Phobius"/>
    </source>
</evidence>
<evidence type="ECO:0000256" key="8">
    <source>
        <dbReference type="ARBA" id="ARBA00022777"/>
    </source>
</evidence>
<keyword evidence="6 13" id="KW-0812">Transmembrane</keyword>
<dbReference type="FunFam" id="3.30.565.10:FF:000006">
    <property type="entry name" value="Sensor histidine kinase WalK"/>
    <property type="match status" value="1"/>
</dbReference>
<evidence type="ECO:0000313" key="15">
    <source>
        <dbReference type="EMBL" id="AEU35464.1"/>
    </source>
</evidence>
<dbReference type="PANTHER" id="PTHR45569:SF1">
    <property type="entry name" value="SENSOR PROTEIN KDPD"/>
    <property type="match status" value="1"/>
</dbReference>
<dbReference type="Gene3D" id="3.30.565.10">
    <property type="entry name" value="Histidine kinase-like ATPase, C-terminal domain"/>
    <property type="match status" value="1"/>
</dbReference>
<keyword evidence="8 15" id="KW-0418">Kinase</keyword>
<dbReference type="InterPro" id="IPR025201">
    <property type="entry name" value="KdpD_TM"/>
</dbReference>
<dbReference type="SMART" id="SM00388">
    <property type="entry name" value="HisKA"/>
    <property type="match status" value="1"/>
</dbReference>
<evidence type="ECO:0000256" key="12">
    <source>
        <dbReference type="ARBA" id="ARBA00023136"/>
    </source>
</evidence>
<organism evidence="15 16">
    <name type="scientific">Granulicella mallensis (strain ATCC BAA-1857 / DSM 23137 / MP5ACTX8)</name>
    <dbReference type="NCBI Taxonomy" id="682795"/>
    <lineage>
        <taxon>Bacteria</taxon>
        <taxon>Pseudomonadati</taxon>
        <taxon>Acidobacteriota</taxon>
        <taxon>Terriglobia</taxon>
        <taxon>Terriglobales</taxon>
        <taxon>Acidobacteriaceae</taxon>
        <taxon>Granulicella</taxon>
    </lineage>
</organism>
<dbReference type="SMART" id="SM00387">
    <property type="entry name" value="HATPase_c"/>
    <property type="match status" value="1"/>
</dbReference>
<feature type="transmembrane region" description="Helical" evidence="13">
    <location>
        <begin position="87"/>
        <end position="105"/>
    </location>
</feature>
<dbReference type="Proteomes" id="UP000007113">
    <property type="component" value="Chromosome"/>
</dbReference>
<dbReference type="InterPro" id="IPR003661">
    <property type="entry name" value="HisK_dim/P_dom"/>
</dbReference>
<keyword evidence="7" id="KW-0547">Nucleotide-binding</keyword>
<feature type="transmembrane region" description="Helical" evidence="13">
    <location>
        <begin position="32"/>
        <end position="48"/>
    </location>
</feature>
<dbReference type="InterPro" id="IPR005467">
    <property type="entry name" value="His_kinase_dom"/>
</dbReference>
<dbReference type="eggNOG" id="COG2205">
    <property type="taxonomic scope" value="Bacteria"/>
</dbReference>
<evidence type="ECO:0000256" key="9">
    <source>
        <dbReference type="ARBA" id="ARBA00022840"/>
    </source>
</evidence>
<name>G8NW44_GRAMM</name>
<evidence type="ECO:0000256" key="10">
    <source>
        <dbReference type="ARBA" id="ARBA00022989"/>
    </source>
</evidence>
<dbReference type="OrthoDB" id="108917at2"/>
<dbReference type="InterPro" id="IPR003594">
    <property type="entry name" value="HATPase_dom"/>
</dbReference>
<dbReference type="InterPro" id="IPR036097">
    <property type="entry name" value="HisK_dim/P_sf"/>
</dbReference>
<keyword evidence="5" id="KW-0808">Transferase</keyword>
<dbReference type="Pfam" id="PF00512">
    <property type="entry name" value="HisKA"/>
    <property type="match status" value="1"/>
</dbReference>
<evidence type="ECO:0000256" key="5">
    <source>
        <dbReference type="ARBA" id="ARBA00022679"/>
    </source>
</evidence>
<dbReference type="KEGG" id="gma:AciX8_1119"/>
<evidence type="ECO:0000259" key="14">
    <source>
        <dbReference type="PROSITE" id="PS50109"/>
    </source>
</evidence>
<dbReference type="AlphaFoldDB" id="G8NW44"/>
<evidence type="ECO:0000313" key="16">
    <source>
        <dbReference type="Proteomes" id="UP000007113"/>
    </source>
</evidence>
<keyword evidence="16" id="KW-1185">Reference proteome</keyword>
<evidence type="ECO:0000256" key="7">
    <source>
        <dbReference type="ARBA" id="ARBA00022741"/>
    </source>
</evidence>
<evidence type="ECO:0000256" key="3">
    <source>
        <dbReference type="ARBA" id="ARBA00012438"/>
    </source>
</evidence>
<dbReference type="Pfam" id="PF02518">
    <property type="entry name" value="HATPase_c"/>
    <property type="match status" value="1"/>
</dbReference>
<dbReference type="EC" id="2.7.13.3" evidence="3"/>
<keyword evidence="12 13" id="KW-0472">Membrane</keyword>
<keyword evidence="10 13" id="KW-1133">Transmembrane helix</keyword>
<evidence type="ECO:0000256" key="1">
    <source>
        <dbReference type="ARBA" id="ARBA00000085"/>
    </source>
</evidence>
<feature type="domain" description="Histidine kinase" evidence="14">
    <location>
        <begin position="261"/>
        <end position="474"/>
    </location>
</feature>
<dbReference type="CDD" id="cd00082">
    <property type="entry name" value="HisKA"/>
    <property type="match status" value="1"/>
</dbReference>
<dbReference type="EMBL" id="CP003130">
    <property type="protein sequence ID" value="AEU35464.1"/>
    <property type="molecule type" value="Genomic_DNA"/>
</dbReference>
<dbReference type="InterPro" id="IPR052023">
    <property type="entry name" value="Histidine_kinase_KdpD"/>
</dbReference>
<dbReference type="GO" id="GO:0000155">
    <property type="term" value="F:phosphorelay sensor kinase activity"/>
    <property type="evidence" value="ECO:0007669"/>
    <property type="project" value="InterPro"/>
</dbReference>
<dbReference type="GO" id="GO:0005886">
    <property type="term" value="C:plasma membrane"/>
    <property type="evidence" value="ECO:0007669"/>
    <property type="project" value="TreeGrafter"/>
</dbReference>
<dbReference type="GO" id="GO:0005524">
    <property type="term" value="F:ATP binding"/>
    <property type="evidence" value="ECO:0007669"/>
    <property type="project" value="UniProtKB-KW"/>
</dbReference>
<feature type="transmembrane region" description="Helical" evidence="13">
    <location>
        <begin position="55"/>
        <end position="75"/>
    </location>
</feature>
<proteinExistence type="predicted"/>
<protein>
    <recommendedName>
        <fullName evidence="3">histidine kinase</fullName>
        <ecNumber evidence="3">2.7.13.3</ecNumber>
    </recommendedName>
</protein>
<dbReference type="InterPro" id="IPR036890">
    <property type="entry name" value="HATPase_C_sf"/>
</dbReference>
<dbReference type="RefSeq" id="WP_014264344.1">
    <property type="nucleotide sequence ID" value="NC_016631.1"/>
</dbReference>
<keyword evidence="11" id="KW-0902">Two-component regulatory system</keyword>
<dbReference type="SUPFAM" id="SSF55874">
    <property type="entry name" value="ATPase domain of HSP90 chaperone/DNA topoisomerase II/histidine kinase"/>
    <property type="match status" value="1"/>
</dbReference>
<dbReference type="Gene3D" id="1.20.120.620">
    <property type="entry name" value="Backbone structure of the membrane domain of e. Coli histidine kinase receptor kdpd"/>
    <property type="match status" value="1"/>
</dbReference>
<reference evidence="15 16" key="1">
    <citation type="submission" date="2011-11" db="EMBL/GenBank/DDBJ databases">
        <title>Complete sequence of Granulicella mallensis MP5ACTX8.</title>
        <authorList>
            <consortium name="US DOE Joint Genome Institute"/>
            <person name="Lucas S."/>
            <person name="Copeland A."/>
            <person name="Lapidus A."/>
            <person name="Cheng J.-F."/>
            <person name="Goodwin L."/>
            <person name="Pitluck S."/>
            <person name="Peters L."/>
            <person name="Lu M."/>
            <person name="Detter J.C."/>
            <person name="Han C."/>
            <person name="Tapia R."/>
            <person name="Land M."/>
            <person name="Hauser L."/>
            <person name="Kyrpides N."/>
            <person name="Ivanova N."/>
            <person name="Mikhailova N."/>
            <person name="Pagani I."/>
            <person name="Rawat S."/>
            <person name="Mannisto M."/>
            <person name="Haggblom M."/>
            <person name="Woyke T."/>
        </authorList>
    </citation>
    <scope>NUCLEOTIDE SEQUENCE [LARGE SCALE GENOMIC DNA]</scope>
    <source>
        <strain evidence="16">ATCC BAA-1857 / DSM 23137 / MP5ACTX8</strain>
    </source>
</reference>
<dbReference type="InterPro" id="IPR038318">
    <property type="entry name" value="KdpD_sf"/>
</dbReference>
<evidence type="ECO:0000256" key="11">
    <source>
        <dbReference type="ARBA" id="ARBA00023012"/>
    </source>
</evidence>
<dbReference type="SUPFAM" id="SSF47384">
    <property type="entry name" value="Homodimeric domain of signal transducing histidine kinase"/>
    <property type="match status" value="1"/>
</dbReference>
<dbReference type="PANTHER" id="PTHR45569">
    <property type="entry name" value="SENSOR PROTEIN KDPD"/>
    <property type="match status" value="1"/>
</dbReference>
<keyword evidence="9" id="KW-0067">ATP-binding</keyword>
<dbReference type="Gene3D" id="1.10.287.130">
    <property type="match status" value="1"/>
</dbReference>
<comment type="subcellular location">
    <subcellularLocation>
        <location evidence="2">Membrane</location>
        <topology evidence="2">Multi-pass membrane protein</topology>
    </subcellularLocation>
</comment>
<dbReference type="STRING" id="682795.AciX8_1119"/>
<gene>
    <name evidence="15" type="ordered locus">AciX8_1119</name>
</gene>
<sequence length="481" mass="52200" precursor="true">MSVRFRSVIATLAACVLVVAFGAINVRHTLGLATTIPLYMLLTLLVAWRVGFRAAMVVSICATVSLDLFFAQPLFTLRVAAPENITALATFICVSLLVSYLSHTVKRTDQALQRHDEQQLALYELLQRMLLLDWRESVGIHLSMLVQQCFHLDGVGLWEAHEERFSWTGDAEGAAAALRAALLADRDVDSESRKEAIRVLRSGTRPVGAVLLRGDLIDPLMASAVGTLMASALERARALKAEVVAESEKLSEQLRSAVLDGLAHAVKTPLTTIAISSAGLSEIGGLTPVQIELVDLIEGQASRLSSLTNKLLRTSRLDVGEMRLQRKPLELRALLQATIEELGSEFDTERLHTHFEEGLAIEGDRELLSMALAQILENALKYSPAASAIELSAKADGGSVILSIHNDGSYIPVEERALIFRRFYRSQDVEHRAPGTGIGLSVALRAVEAHGGELWVESERDTGTTFSISLPAKGLSISLSA</sequence>
<keyword evidence="4" id="KW-0597">Phosphoprotein</keyword>
<evidence type="ECO:0000256" key="2">
    <source>
        <dbReference type="ARBA" id="ARBA00004141"/>
    </source>
</evidence>
<dbReference type="InterPro" id="IPR004358">
    <property type="entry name" value="Sig_transdc_His_kin-like_C"/>
</dbReference>
<evidence type="ECO:0000256" key="4">
    <source>
        <dbReference type="ARBA" id="ARBA00022553"/>
    </source>
</evidence>
<dbReference type="Pfam" id="PF13493">
    <property type="entry name" value="DUF4118"/>
    <property type="match status" value="1"/>
</dbReference>
<dbReference type="PROSITE" id="PS50109">
    <property type="entry name" value="HIS_KIN"/>
    <property type="match status" value="1"/>
</dbReference>
<dbReference type="PRINTS" id="PR00344">
    <property type="entry name" value="BCTRLSENSOR"/>
</dbReference>